<keyword evidence="2" id="KW-1185">Reference proteome</keyword>
<evidence type="ECO:0000313" key="2">
    <source>
        <dbReference type="Proteomes" id="UP001055072"/>
    </source>
</evidence>
<name>A0ACB8UGI0_9APHY</name>
<proteinExistence type="predicted"/>
<organism evidence="1 2">
    <name type="scientific">Irpex rosettiformis</name>
    <dbReference type="NCBI Taxonomy" id="378272"/>
    <lineage>
        <taxon>Eukaryota</taxon>
        <taxon>Fungi</taxon>
        <taxon>Dikarya</taxon>
        <taxon>Basidiomycota</taxon>
        <taxon>Agaricomycotina</taxon>
        <taxon>Agaricomycetes</taxon>
        <taxon>Polyporales</taxon>
        <taxon>Irpicaceae</taxon>
        <taxon>Irpex</taxon>
    </lineage>
</organism>
<comment type="caution">
    <text evidence="1">The sequence shown here is derived from an EMBL/GenBank/DDBJ whole genome shotgun (WGS) entry which is preliminary data.</text>
</comment>
<reference evidence="1" key="1">
    <citation type="journal article" date="2021" name="Environ. Microbiol.">
        <title>Gene family expansions and transcriptome signatures uncover fungal adaptations to wood decay.</title>
        <authorList>
            <person name="Hage H."/>
            <person name="Miyauchi S."/>
            <person name="Viragh M."/>
            <person name="Drula E."/>
            <person name="Min B."/>
            <person name="Chaduli D."/>
            <person name="Navarro D."/>
            <person name="Favel A."/>
            <person name="Norest M."/>
            <person name="Lesage-Meessen L."/>
            <person name="Balint B."/>
            <person name="Merenyi Z."/>
            <person name="de Eugenio L."/>
            <person name="Morin E."/>
            <person name="Martinez A.T."/>
            <person name="Baldrian P."/>
            <person name="Stursova M."/>
            <person name="Martinez M.J."/>
            <person name="Novotny C."/>
            <person name="Magnuson J.K."/>
            <person name="Spatafora J.W."/>
            <person name="Maurice S."/>
            <person name="Pangilinan J."/>
            <person name="Andreopoulos W."/>
            <person name="LaButti K."/>
            <person name="Hundley H."/>
            <person name="Na H."/>
            <person name="Kuo A."/>
            <person name="Barry K."/>
            <person name="Lipzen A."/>
            <person name="Henrissat B."/>
            <person name="Riley R."/>
            <person name="Ahrendt S."/>
            <person name="Nagy L.G."/>
            <person name="Grigoriev I.V."/>
            <person name="Martin F."/>
            <person name="Rosso M.N."/>
        </authorList>
    </citation>
    <scope>NUCLEOTIDE SEQUENCE</scope>
    <source>
        <strain evidence="1">CBS 384.51</strain>
    </source>
</reference>
<gene>
    <name evidence="1" type="ORF">BDY19DRAFT_903178</name>
</gene>
<accession>A0ACB8UGI0</accession>
<dbReference type="EMBL" id="MU274902">
    <property type="protein sequence ID" value="KAI0093437.1"/>
    <property type="molecule type" value="Genomic_DNA"/>
</dbReference>
<dbReference type="Proteomes" id="UP001055072">
    <property type="component" value="Unassembled WGS sequence"/>
</dbReference>
<evidence type="ECO:0000313" key="1">
    <source>
        <dbReference type="EMBL" id="KAI0093437.1"/>
    </source>
</evidence>
<protein>
    <submittedName>
        <fullName evidence="1">Uncharacterized protein</fullName>
    </submittedName>
</protein>
<sequence>MLLCWASVSPHLLAHTGSIAYQEPSDFQPACTSLDVVRISEAENPQSSSVILWIGAKSNFPDGECAGVAAYNSLDVLKKFYVNFDDDAEIRELSIFRSAGPSSRYPAATQPVRSTQLQIYSTTLLPHAVSEIITKPYHQSAEVSTSALSRQGCAFTRRAYCVRTEWNMTKGQGLRMSCHIHEPLVLSSYGPLFSYYERNSIGN</sequence>